<evidence type="ECO:0000313" key="2">
    <source>
        <dbReference type="EMBL" id="QNQ12213.1"/>
    </source>
</evidence>
<dbReference type="EMBL" id="CP061038">
    <property type="protein sequence ID" value="QNQ12213.1"/>
    <property type="molecule type" value="Genomic_DNA"/>
</dbReference>
<dbReference type="Pfam" id="PF15652">
    <property type="entry name" value="Tox-SHH"/>
    <property type="match status" value="1"/>
</dbReference>
<dbReference type="KEGG" id="spap:H3Z74_23540"/>
<name>A0A7H0LRB0_9SPHN</name>
<evidence type="ECO:0000313" key="3">
    <source>
        <dbReference type="Proteomes" id="UP000516148"/>
    </source>
</evidence>
<gene>
    <name evidence="2" type="ORF">H3Z74_23540</name>
</gene>
<organism evidence="2 3">
    <name type="scientific">Sphingomonas alpina</name>
    <dbReference type="NCBI Taxonomy" id="653931"/>
    <lineage>
        <taxon>Bacteria</taxon>
        <taxon>Pseudomonadati</taxon>
        <taxon>Pseudomonadota</taxon>
        <taxon>Alphaproteobacteria</taxon>
        <taxon>Sphingomonadales</taxon>
        <taxon>Sphingomonadaceae</taxon>
        <taxon>Sphingomonas</taxon>
    </lineage>
</organism>
<proteinExistence type="predicted"/>
<protein>
    <recommendedName>
        <fullName evidence="1">Tox-SHH domain-containing protein</fullName>
    </recommendedName>
</protein>
<keyword evidence="3" id="KW-1185">Reference proteome</keyword>
<reference evidence="2 3" key="1">
    <citation type="submission" date="2020-09" db="EMBL/GenBank/DDBJ databases">
        <title>Sphingomonas sp., a new species isolated from pork steak.</title>
        <authorList>
            <person name="Heidler von Heilborn D."/>
        </authorList>
    </citation>
    <scope>NUCLEOTIDE SEQUENCE [LARGE SCALE GENOMIC DNA]</scope>
    <source>
        <strain evidence="3">S8-3T</strain>
    </source>
</reference>
<evidence type="ECO:0000259" key="1">
    <source>
        <dbReference type="Pfam" id="PF15652"/>
    </source>
</evidence>
<accession>A0A7H0LRB0</accession>
<dbReference type="InterPro" id="IPR028900">
    <property type="entry name" value="Tox-SHH_dom"/>
</dbReference>
<dbReference type="AlphaFoldDB" id="A0A7H0LRB0"/>
<feature type="domain" description="Tox-SHH" evidence="1">
    <location>
        <begin position="76"/>
        <end position="174"/>
    </location>
</feature>
<dbReference type="Proteomes" id="UP000516148">
    <property type="component" value="Chromosome"/>
</dbReference>
<sequence length="188" mass="20215">MAGGVAGTKGTQAFNSRYQIKIDPNSLGANGGNIRVVPRQLPKTEGLSPNDPYILFNETYKGARPNPRMAGPQGGNLQANHGLQGKWAQENLKQYGYDSKLAPAETIATGAVKPYEHTIISNRQNARAAARVANGQGKWSSTLNDELANTASDYKAAGYSDATISKVLNQQYRMLDKIGAPYTKVPGY</sequence>